<dbReference type="Proteomes" id="UP000008234">
    <property type="component" value="Chromosome"/>
</dbReference>
<accession>D3QZV1</accession>
<sequence>MNKGLKVLSAVLTMSMVLASGVFAVDAEWKKDELNLLKDYGFAMPTETKEVKKDVLYKELVDDDFKASLKEYDKALSSVTTDAQTIQALGDARCHAQFDLDSANNQILATRKFMELAGKGFKKYDAVLTYKAANADKTALEDATAAVNGKTLFKVDADKLDKLVKDNAKLVKAAPADNADKKFEKWLDTTANVNFKDLGIDLPGSESNGKKLEANVKAIKDLSEKVTKPAYGKVIENVSKYEDRSSADTVVSNLTTKAKVSAAKINLINDLAEKYKVTLRACSLADYTAKVPGKAAAKKDAAKKDDVPNTASYFTIYVPTCEFAAPAVKYYGAAQVYEKALRRPLVCKKVETKTVEVPRFTFDELTAYDVACCCCK</sequence>
<dbReference type="AlphaFoldDB" id="D3QZV1"/>
<gene>
    <name evidence="2" type="ordered locus">HMPREF0868_0106</name>
</gene>
<feature type="signal peptide" evidence="1">
    <location>
        <begin position="1"/>
        <end position="24"/>
    </location>
</feature>
<name>D3QZV1_MAGIU</name>
<reference evidence="3" key="1">
    <citation type="submission" date="2009-12" db="EMBL/GenBank/DDBJ databases">
        <title>Sequence of Clostridiales genomosp. BVAB3 str. UPII9-5.</title>
        <authorList>
            <person name="Madupu R."/>
            <person name="Durkin A.S."/>
            <person name="Torralba M."/>
            <person name="Methe B."/>
            <person name="Sutton G.G."/>
            <person name="Strausberg R.L."/>
            <person name="Nelson K.E."/>
        </authorList>
    </citation>
    <scope>NUCLEOTIDE SEQUENCE [LARGE SCALE GENOMIC DNA]</scope>
    <source>
        <strain evidence="3">UPII9-5</strain>
    </source>
</reference>
<protein>
    <submittedName>
        <fullName evidence="2">Uncharacterized protein</fullName>
    </submittedName>
</protein>
<evidence type="ECO:0000313" key="2">
    <source>
        <dbReference type="EMBL" id="ADC91664.1"/>
    </source>
</evidence>
<dbReference type="RefSeq" id="WP_012994171.1">
    <property type="nucleotide sequence ID" value="NC_013895.2"/>
</dbReference>
<evidence type="ECO:0000256" key="1">
    <source>
        <dbReference type="SAM" id="SignalP"/>
    </source>
</evidence>
<dbReference type="KEGG" id="clo:HMPREF0868_0106"/>
<dbReference type="EMBL" id="CP001850">
    <property type="protein sequence ID" value="ADC91664.1"/>
    <property type="molecule type" value="Genomic_DNA"/>
</dbReference>
<proteinExistence type="predicted"/>
<organism evidence="2 3">
    <name type="scientific">Mageeibacillus indolicus (strain UPII9-5)</name>
    <name type="common">Clostridiales genomosp. BVAB3 (strain UPII9-5)</name>
    <dbReference type="NCBI Taxonomy" id="699246"/>
    <lineage>
        <taxon>Bacteria</taxon>
        <taxon>Bacillati</taxon>
        <taxon>Bacillota</taxon>
        <taxon>Clostridia</taxon>
        <taxon>Eubacteriales</taxon>
        <taxon>Oscillospiraceae</taxon>
        <taxon>Mageeibacillus</taxon>
    </lineage>
</organism>
<feature type="chain" id="PRO_5039668460" evidence="1">
    <location>
        <begin position="25"/>
        <end position="376"/>
    </location>
</feature>
<keyword evidence="3" id="KW-1185">Reference proteome</keyword>
<evidence type="ECO:0000313" key="3">
    <source>
        <dbReference type="Proteomes" id="UP000008234"/>
    </source>
</evidence>
<dbReference type="HOGENOM" id="CLU_745569_0_0_9"/>
<keyword evidence="1" id="KW-0732">Signal</keyword>